<evidence type="ECO:0000313" key="1">
    <source>
        <dbReference type="EMBL" id="NIA70917.1"/>
    </source>
</evidence>
<proteinExistence type="predicted"/>
<name>A0A967KB76_9PROT</name>
<dbReference type="SUPFAM" id="SSF46689">
    <property type="entry name" value="Homeodomain-like"/>
    <property type="match status" value="1"/>
</dbReference>
<evidence type="ECO:0000313" key="2">
    <source>
        <dbReference type="Proteomes" id="UP000761264"/>
    </source>
</evidence>
<sequence>MRARIIEAALDIAEHWGWYDIRLHHVAERLNLPIAAIRAEFRDGDAIADAWIAQADDVMLAEPAAGFAELPVEERLQISLEAWLDALAPRRRVTAEMFLAKLWPVHVHHNLKLITWTSRTVQWWREAALLDGKGQQRSVEEIGMTLIFLSTLGRWCRDRSEGQQRSKAYLRRSLRRADCFMACTARVRFRMAG</sequence>
<dbReference type="InterPro" id="IPR009057">
    <property type="entry name" value="Homeodomain-like_sf"/>
</dbReference>
<protein>
    <submittedName>
        <fullName evidence="1">Uncharacterized protein</fullName>
    </submittedName>
</protein>
<accession>A0A967KB76</accession>
<organism evidence="1 2">
    <name type="scientific">Pelagibius litoralis</name>
    <dbReference type="NCBI Taxonomy" id="374515"/>
    <lineage>
        <taxon>Bacteria</taxon>
        <taxon>Pseudomonadati</taxon>
        <taxon>Pseudomonadota</taxon>
        <taxon>Alphaproteobacteria</taxon>
        <taxon>Rhodospirillales</taxon>
        <taxon>Rhodovibrionaceae</taxon>
        <taxon>Pelagibius</taxon>
    </lineage>
</organism>
<dbReference type="EMBL" id="JAAQPH010000017">
    <property type="protein sequence ID" value="NIA70917.1"/>
    <property type="molecule type" value="Genomic_DNA"/>
</dbReference>
<keyword evidence="2" id="KW-1185">Reference proteome</keyword>
<dbReference type="RefSeq" id="WP_167228011.1">
    <property type="nucleotide sequence ID" value="NZ_JAAQPH010000017.1"/>
</dbReference>
<dbReference type="Proteomes" id="UP000761264">
    <property type="component" value="Unassembled WGS sequence"/>
</dbReference>
<dbReference type="AlphaFoldDB" id="A0A967KB76"/>
<reference evidence="1" key="1">
    <citation type="submission" date="2020-03" db="EMBL/GenBank/DDBJ databases">
        <title>Genome of Pelagibius litoralis DSM 21314T.</title>
        <authorList>
            <person name="Wang G."/>
        </authorList>
    </citation>
    <scope>NUCLEOTIDE SEQUENCE</scope>
    <source>
        <strain evidence="1">DSM 21314</strain>
    </source>
</reference>
<comment type="caution">
    <text evidence="1">The sequence shown here is derived from an EMBL/GenBank/DDBJ whole genome shotgun (WGS) entry which is preliminary data.</text>
</comment>
<gene>
    <name evidence="1" type="ORF">HBA54_20150</name>
</gene>
<dbReference type="Gene3D" id="1.10.357.10">
    <property type="entry name" value="Tetracycline Repressor, domain 2"/>
    <property type="match status" value="1"/>
</dbReference>